<dbReference type="EMBL" id="JAAATW010000003">
    <property type="protein sequence ID" value="NBE08338.1"/>
    <property type="molecule type" value="Genomic_DNA"/>
</dbReference>
<dbReference type="CDD" id="cd04182">
    <property type="entry name" value="GT_2_like_f"/>
    <property type="match status" value="1"/>
</dbReference>
<sequence>MQVHILVLAAGSSSRMRGGDKLLEPVAGRPLIAHVAAAALATGLPVHVTLPADRPARSAALQGLGIRSVTLPEPPAGMAESLKAGLAAIPQDAGVMVLLADMPDITPNDLITLRDAWQAEPEAILRGAAADGTAGHPVCFPPDLRDDLMMLQGDEGARSVLVRHRARLRLIPLPDCHATTDLDTPEAWAAWRGARVDSAEPDPAEGA</sequence>
<keyword evidence="3" id="KW-0808">Transferase</keyword>
<comment type="caution">
    <text evidence="3">The sequence shown here is derived from an EMBL/GenBank/DDBJ whole genome shotgun (WGS) entry which is preliminary data.</text>
</comment>
<dbReference type="Pfam" id="PF12804">
    <property type="entry name" value="NTP_transf_3"/>
    <property type="match status" value="1"/>
</dbReference>
<dbReference type="PANTHER" id="PTHR43777">
    <property type="entry name" value="MOLYBDENUM COFACTOR CYTIDYLYLTRANSFERASE"/>
    <property type="match status" value="1"/>
</dbReference>
<evidence type="ECO:0000313" key="3">
    <source>
        <dbReference type="EMBL" id="NBE08338.1"/>
    </source>
</evidence>
<dbReference type="GO" id="GO:0016740">
    <property type="term" value="F:transferase activity"/>
    <property type="evidence" value="ECO:0007669"/>
    <property type="project" value="UniProtKB-KW"/>
</dbReference>
<dbReference type="Gene3D" id="3.90.550.10">
    <property type="entry name" value="Spore Coat Polysaccharide Biosynthesis Protein SpsA, Chain A"/>
    <property type="match status" value="1"/>
</dbReference>
<evidence type="ECO:0000259" key="2">
    <source>
        <dbReference type="Pfam" id="PF12804"/>
    </source>
</evidence>
<gene>
    <name evidence="3" type="ORF">GU920_12395</name>
</gene>
<accession>A0ABW9Y707</accession>
<protein>
    <submittedName>
        <fullName evidence="3">NTP transferase domain-containing protein</fullName>
    </submittedName>
</protein>
<dbReference type="RefSeq" id="WP_161768069.1">
    <property type="nucleotide sequence ID" value="NZ_JAAATW010000003.1"/>
</dbReference>
<keyword evidence="4" id="KW-1185">Reference proteome</keyword>
<proteinExistence type="predicted"/>
<reference evidence="4" key="1">
    <citation type="submission" date="2020-01" db="EMBL/GenBank/DDBJ databases">
        <title>Sphingomonas sp. strain CSW-10.</title>
        <authorList>
            <person name="Chen W.-M."/>
        </authorList>
    </citation>
    <scope>NUCLEOTIDE SEQUENCE [LARGE SCALE GENOMIC DNA]</scope>
    <source>
        <strain evidence="4">CCP-1</strain>
    </source>
</reference>
<feature type="domain" description="MobA-like NTP transferase" evidence="2">
    <location>
        <begin position="6"/>
        <end position="164"/>
    </location>
</feature>
<organism evidence="3 4">
    <name type="scientific">Paragemmobacter ruber</name>
    <dbReference type="NCBI Taxonomy" id="1985673"/>
    <lineage>
        <taxon>Bacteria</taxon>
        <taxon>Pseudomonadati</taxon>
        <taxon>Pseudomonadota</taxon>
        <taxon>Alphaproteobacteria</taxon>
        <taxon>Rhodobacterales</taxon>
        <taxon>Paracoccaceae</taxon>
        <taxon>Paragemmobacter</taxon>
    </lineage>
</organism>
<dbReference type="InterPro" id="IPR029044">
    <property type="entry name" value="Nucleotide-diphossugar_trans"/>
</dbReference>
<evidence type="ECO:0000313" key="4">
    <source>
        <dbReference type="Proteomes" id="UP001517376"/>
    </source>
</evidence>
<dbReference type="Proteomes" id="UP001517376">
    <property type="component" value="Unassembled WGS sequence"/>
</dbReference>
<dbReference type="SUPFAM" id="SSF53448">
    <property type="entry name" value="Nucleotide-diphospho-sugar transferases"/>
    <property type="match status" value="1"/>
</dbReference>
<dbReference type="InterPro" id="IPR025877">
    <property type="entry name" value="MobA-like_NTP_Trfase"/>
</dbReference>
<keyword evidence="1" id="KW-0460">Magnesium</keyword>
<name>A0ABW9Y707_9RHOB</name>
<evidence type="ECO:0000256" key="1">
    <source>
        <dbReference type="ARBA" id="ARBA00022842"/>
    </source>
</evidence>
<dbReference type="PANTHER" id="PTHR43777:SF1">
    <property type="entry name" value="MOLYBDENUM COFACTOR CYTIDYLYLTRANSFERASE"/>
    <property type="match status" value="1"/>
</dbReference>